<name>A0A9W6V3P7_9ACTN</name>
<feature type="domain" description="Histidine kinase/HSP90-like ATPase" evidence="2">
    <location>
        <begin position="26"/>
        <end position="125"/>
    </location>
</feature>
<comment type="caution">
    <text evidence="3">The sequence shown here is derived from an EMBL/GenBank/DDBJ whole genome shotgun (WGS) entry which is preliminary data.</text>
</comment>
<reference evidence="3" key="1">
    <citation type="submission" date="2023-02" db="EMBL/GenBank/DDBJ databases">
        <title>Kitasatospora phosalacinea NBRC 14627.</title>
        <authorList>
            <person name="Ichikawa N."/>
            <person name="Sato H."/>
            <person name="Tonouchi N."/>
        </authorList>
    </citation>
    <scope>NUCLEOTIDE SEQUENCE</scope>
    <source>
        <strain evidence="3">NBRC 14627</strain>
    </source>
</reference>
<keyword evidence="1" id="KW-0418">Kinase</keyword>
<sequence length="133" mass="13793">MAAPGNTAHHRHLDFRPGGRTGLGTDFLRRALADWSVDPVAGADVLLVGAELLSNAARHADGLRRLDLDLEAGVLRVAVTDSSPGLPRARPDPPGASGGYGLGIVDRLALDWGSLPAGNGKTVWARLPAPHDG</sequence>
<evidence type="ECO:0000259" key="2">
    <source>
        <dbReference type="Pfam" id="PF13581"/>
    </source>
</evidence>
<dbReference type="EMBL" id="BSSA01000029">
    <property type="protein sequence ID" value="GLW73876.1"/>
    <property type="molecule type" value="Genomic_DNA"/>
</dbReference>
<dbReference type="Gene3D" id="3.30.565.10">
    <property type="entry name" value="Histidine kinase-like ATPase, C-terminal domain"/>
    <property type="match status" value="1"/>
</dbReference>
<dbReference type="Proteomes" id="UP001165041">
    <property type="component" value="Unassembled WGS sequence"/>
</dbReference>
<protein>
    <recommendedName>
        <fullName evidence="2">Histidine kinase/HSP90-like ATPase domain-containing protein</fullName>
    </recommendedName>
</protein>
<organism evidence="3 4">
    <name type="scientific">Kitasatospora phosalacinea</name>
    <dbReference type="NCBI Taxonomy" id="2065"/>
    <lineage>
        <taxon>Bacteria</taxon>
        <taxon>Bacillati</taxon>
        <taxon>Actinomycetota</taxon>
        <taxon>Actinomycetes</taxon>
        <taxon>Kitasatosporales</taxon>
        <taxon>Streptomycetaceae</taxon>
        <taxon>Kitasatospora</taxon>
    </lineage>
</organism>
<evidence type="ECO:0000313" key="3">
    <source>
        <dbReference type="EMBL" id="GLW73876.1"/>
    </source>
</evidence>
<dbReference type="AlphaFoldDB" id="A0A9W6V3P7"/>
<evidence type="ECO:0000313" key="4">
    <source>
        <dbReference type="Proteomes" id="UP001165041"/>
    </source>
</evidence>
<keyword evidence="1" id="KW-0723">Serine/threonine-protein kinase</keyword>
<keyword evidence="1" id="KW-0808">Transferase</keyword>
<dbReference type="InterPro" id="IPR036890">
    <property type="entry name" value="HATPase_C_sf"/>
</dbReference>
<dbReference type="RefSeq" id="WP_285739497.1">
    <property type="nucleotide sequence ID" value="NZ_BSSA01000029.1"/>
</dbReference>
<proteinExistence type="predicted"/>
<gene>
    <name evidence="3" type="ORF">Kpho02_61740</name>
</gene>
<dbReference type="PANTHER" id="PTHR35526:SF3">
    <property type="entry name" value="ANTI-SIGMA-F FACTOR RSBW"/>
    <property type="match status" value="1"/>
</dbReference>
<evidence type="ECO:0000256" key="1">
    <source>
        <dbReference type="ARBA" id="ARBA00022527"/>
    </source>
</evidence>
<dbReference type="SUPFAM" id="SSF55874">
    <property type="entry name" value="ATPase domain of HSP90 chaperone/DNA topoisomerase II/histidine kinase"/>
    <property type="match status" value="1"/>
</dbReference>
<dbReference type="GO" id="GO:0004674">
    <property type="term" value="F:protein serine/threonine kinase activity"/>
    <property type="evidence" value="ECO:0007669"/>
    <property type="project" value="UniProtKB-KW"/>
</dbReference>
<dbReference type="InterPro" id="IPR003594">
    <property type="entry name" value="HATPase_dom"/>
</dbReference>
<accession>A0A9W6V3P7</accession>
<dbReference type="InterPro" id="IPR050267">
    <property type="entry name" value="Anti-sigma-factor_SerPK"/>
</dbReference>
<dbReference type="Pfam" id="PF13581">
    <property type="entry name" value="HATPase_c_2"/>
    <property type="match status" value="1"/>
</dbReference>
<dbReference type="PANTHER" id="PTHR35526">
    <property type="entry name" value="ANTI-SIGMA-F FACTOR RSBW-RELATED"/>
    <property type="match status" value="1"/>
</dbReference>
<dbReference type="CDD" id="cd16936">
    <property type="entry name" value="HATPase_RsbW-like"/>
    <property type="match status" value="1"/>
</dbReference>